<evidence type="ECO:0000259" key="6">
    <source>
        <dbReference type="PROSITE" id="PS50110"/>
    </source>
</evidence>
<reference evidence="10" key="2">
    <citation type="submission" date="2015-08" db="EMBL/GenBank/DDBJ databases">
        <title>Complete DNA Sequence of Pseudomonas syringae pv. actinidiae, the Causal Agent of Kiwifruit Canker Disease.</title>
        <authorList>
            <person name="Rikkerink E.H.A."/>
            <person name="Fineran P.C."/>
        </authorList>
    </citation>
    <scope>NUCLEOTIDE SEQUENCE</scope>
    <source>
        <strain evidence="10">SkMP5</strain>
    </source>
</reference>
<dbReference type="Pfam" id="PF00990">
    <property type="entry name" value="GGDEF"/>
    <property type="match status" value="1"/>
</dbReference>
<dbReference type="PROSITE" id="PS50110">
    <property type="entry name" value="RESPONSE_REGULATORY"/>
    <property type="match status" value="1"/>
</dbReference>
<evidence type="ECO:0000313" key="10">
    <source>
        <dbReference type="EMBL" id="GAP65047.1"/>
    </source>
</evidence>
<proteinExistence type="predicted"/>
<dbReference type="SUPFAM" id="SSF141868">
    <property type="entry name" value="EAL domain-like"/>
    <property type="match status" value="1"/>
</dbReference>
<dbReference type="SUPFAM" id="SSF55785">
    <property type="entry name" value="PYP-like sensor domain (PAS domain)"/>
    <property type="match status" value="1"/>
</dbReference>
<dbReference type="Proteomes" id="UP000253740">
    <property type="component" value="Unassembled WGS sequence"/>
</dbReference>
<keyword evidence="11" id="KW-1185">Reference proteome</keyword>
<dbReference type="FunFam" id="3.30.70.270:FF:000001">
    <property type="entry name" value="Diguanylate cyclase domain protein"/>
    <property type="match status" value="1"/>
</dbReference>
<evidence type="ECO:0000313" key="9">
    <source>
        <dbReference type="EMBL" id="GAN44051.1"/>
    </source>
</evidence>
<dbReference type="EMBL" id="DF970145">
    <property type="protein sequence ID" value="GAP65047.1"/>
    <property type="molecule type" value="Genomic_DNA"/>
</dbReference>
<dbReference type="SUPFAM" id="SSF55073">
    <property type="entry name" value="Nucleotide cyclase"/>
    <property type="match status" value="1"/>
</dbReference>
<dbReference type="GO" id="GO:0000160">
    <property type="term" value="P:phosphorelay signal transduction system"/>
    <property type="evidence" value="ECO:0007669"/>
    <property type="project" value="InterPro"/>
</dbReference>
<evidence type="ECO:0000259" key="7">
    <source>
        <dbReference type="PROSITE" id="PS50883"/>
    </source>
</evidence>
<reference evidence="9" key="1">
    <citation type="submission" date="2015-03" db="EMBL/GenBank/DDBJ databases">
        <title>Draft genome sequence of Mizugakiibacter sediminis skMP5.</title>
        <authorList>
            <person name="Watanabe T."/>
            <person name="Kojima H."/>
            <person name="Fukui M."/>
        </authorList>
    </citation>
    <scope>NUCLEOTIDE SEQUENCE</scope>
    <source>
        <strain evidence="9">SkMP5</strain>
    </source>
</reference>
<dbReference type="InterPro" id="IPR052155">
    <property type="entry name" value="Biofilm_reg_signaling"/>
</dbReference>
<dbReference type="NCBIfam" id="TIGR00229">
    <property type="entry name" value="sensory_box"/>
    <property type="match status" value="1"/>
</dbReference>
<dbReference type="CDD" id="cd01948">
    <property type="entry name" value="EAL"/>
    <property type="match status" value="1"/>
</dbReference>
<dbReference type="PROSITE" id="PS50887">
    <property type="entry name" value="GGDEF"/>
    <property type="match status" value="1"/>
</dbReference>
<dbReference type="CDD" id="cd01949">
    <property type="entry name" value="GGDEF"/>
    <property type="match status" value="1"/>
</dbReference>
<dbReference type="HOGENOM" id="CLU_000445_70_50_6"/>
<evidence type="ECO:0000256" key="3">
    <source>
        <dbReference type="ARBA" id="ARBA00022636"/>
    </source>
</evidence>
<comment type="cofactor">
    <cofactor evidence="1">
        <name>Mg(2+)</name>
        <dbReference type="ChEBI" id="CHEBI:18420"/>
    </cofactor>
</comment>
<name>A0A0K8QKN5_9GAMM</name>
<dbReference type="InterPro" id="IPR001633">
    <property type="entry name" value="EAL_dom"/>
</dbReference>
<gene>
    <name evidence="9" type="ORF">MBSD_0568</name>
    <name evidence="10" type="ORF">MBSD_n0335</name>
</gene>
<dbReference type="PROSITE" id="PS50883">
    <property type="entry name" value="EAL"/>
    <property type="match status" value="1"/>
</dbReference>
<dbReference type="PANTHER" id="PTHR44757:SF2">
    <property type="entry name" value="BIOFILM ARCHITECTURE MAINTENANCE PROTEIN MBAA"/>
    <property type="match status" value="1"/>
</dbReference>
<dbReference type="InterPro" id="IPR029787">
    <property type="entry name" value="Nucleotide_cyclase"/>
</dbReference>
<accession>A0A0K8QKN5</accession>
<dbReference type="Pfam" id="PF00563">
    <property type="entry name" value="EAL"/>
    <property type="match status" value="1"/>
</dbReference>
<dbReference type="InterPro" id="IPR035919">
    <property type="entry name" value="EAL_sf"/>
</dbReference>
<dbReference type="InterPro" id="IPR035965">
    <property type="entry name" value="PAS-like_dom_sf"/>
</dbReference>
<dbReference type="STRING" id="1475481.GCA_000953855_00339"/>
<dbReference type="SUPFAM" id="SSF55781">
    <property type="entry name" value="GAF domain-like"/>
    <property type="match status" value="1"/>
</dbReference>
<dbReference type="NCBIfam" id="TIGR00254">
    <property type="entry name" value="GGDEF"/>
    <property type="match status" value="1"/>
</dbReference>
<dbReference type="EC" id="3.1.4.52" evidence="2"/>
<feature type="domain" description="Response regulatory" evidence="6">
    <location>
        <begin position="9"/>
        <end position="129"/>
    </location>
</feature>
<dbReference type="GO" id="GO:0006355">
    <property type="term" value="P:regulation of DNA-templated transcription"/>
    <property type="evidence" value="ECO:0007669"/>
    <property type="project" value="InterPro"/>
</dbReference>
<dbReference type="RefSeq" id="WP_062534485.1">
    <property type="nucleotide sequence ID" value="NZ_DF970145.1"/>
</dbReference>
<dbReference type="AlphaFoldDB" id="A0A0K8QKN5"/>
<dbReference type="Gene3D" id="3.20.20.450">
    <property type="entry name" value="EAL domain"/>
    <property type="match status" value="1"/>
</dbReference>
<organism evidence="10">
    <name type="scientific">Mizugakiibacter sediminis</name>
    <dbReference type="NCBI Taxonomy" id="1475481"/>
    <lineage>
        <taxon>Bacteria</taxon>
        <taxon>Pseudomonadati</taxon>
        <taxon>Pseudomonadota</taxon>
        <taxon>Gammaproteobacteria</taxon>
        <taxon>Lysobacterales</taxon>
        <taxon>Rhodanobacteraceae</taxon>
        <taxon>Mizugakiibacter</taxon>
    </lineage>
</organism>
<dbReference type="SMART" id="SM00267">
    <property type="entry name" value="GGDEF"/>
    <property type="match status" value="1"/>
</dbReference>
<sequence>MSEAGKAGSLLIVASQRDDRRALFDALDGHEFEAIYTAKDVEQARTLLAQDPAVDLVLIDFVGEAREAVAFCTQLHGDPRYAKLPLLGILAAESQGRVWGFHRPPPGVVDWLRSPVDAAEALVRVRAALQRRGAASPAAANGGDGYRFAFDGSRDELVVSDPQSGAILEVNATFERRSGFSAARAVGRPLDWIDASHGREQRLEFQRRVEQEGRAVYRCEKPRADGTTYPVEVTTQLAVRDGRLVYFSVVRSLGELHRMQAAMALLTRMLATGSGDEGVQRAAQLLAEALALDFVIVLSARPEESGTPTPLALVQRIGLPPDAPDLLRQPTLKLVLDGETVAHAEDAQRLAEADAFVRTLGLNGLVGMPLADERNNVLGALLVGARAPIAGGDGMLQTLRVAAARFAFELELRRAREQGRAKGLQDALTGLPNRLLFNDRLETTIREAHRTGEMFAVLFVDLDRFKNINDSLGHSVGDEVLVAVAKRLRASVRASDTVARYAGDEFTLILRHITQREDVLRIAEKIVRIMEAPLTLADGAELHITSSIGVAFYPDDGNTAERLLKHADVAMYSAKGMGRNNYQAYVAVPEESHQQRIALEAKLRQAEKNGELRVYYQPQVSAQTEDIVGMEALIRWEHPELGMISPGFFIPLAEETGLIVSMGEWVLRTACRDARRWQQRFGLPLRIGVNLSPLQLMQPNLAELVRSVLEETGLEPSTLDLEVTESINVKSIPNLLETLQTLHDFGCHISIDDFGTGQSSLDYIKRFPADRIKIDQTFVRNIGVDPDDEAIVKATLSMAHNLSRAVIAEGVEIEQHLEFLRAHGCEELQGYLFSRPLAPTAFENMLAERERLLAAASGAAGMP</sequence>
<dbReference type="GO" id="GO:0071732">
    <property type="term" value="P:cellular response to nitric oxide"/>
    <property type="evidence" value="ECO:0007669"/>
    <property type="project" value="UniProtKB-ARBA"/>
</dbReference>
<dbReference type="EMBL" id="DF952378">
    <property type="protein sequence ID" value="GAN44051.1"/>
    <property type="molecule type" value="Genomic_DNA"/>
</dbReference>
<keyword evidence="3" id="KW-0973">c-di-GMP</keyword>
<feature type="modified residue" description="4-aspartylphosphate" evidence="5">
    <location>
        <position position="60"/>
    </location>
</feature>
<dbReference type="Gene3D" id="3.40.50.2300">
    <property type="match status" value="1"/>
</dbReference>
<dbReference type="OrthoDB" id="9804951at2"/>
<dbReference type="SMART" id="SM00052">
    <property type="entry name" value="EAL"/>
    <property type="match status" value="1"/>
</dbReference>
<evidence type="ECO:0000313" key="11">
    <source>
        <dbReference type="Proteomes" id="UP000253740"/>
    </source>
</evidence>
<dbReference type="FunFam" id="3.20.20.450:FF:000001">
    <property type="entry name" value="Cyclic di-GMP phosphodiesterase yahA"/>
    <property type="match status" value="1"/>
</dbReference>
<evidence type="ECO:0000259" key="8">
    <source>
        <dbReference type="PROSITE" id="PS50887"/>
    </source>
</evidence>
<evidence type="ECO:0000256" key="5">
    <source>
        <dbReference type="PROSITE-ProRule" id="PRU00169"/>
    </source>
</evidence>
<dbReference type="InterPro" id="IPR011006">
    <property type="entry name" value="CheY-like_superfamily"/>
</dbReference>
<dbReference type="InterPro" id="IPR013767">
    <property type="entry name" value="PAS_fold"/>
</dbReference>
<protein>
    <recommendedName>
        <fullName evidence="2">cyclic-guanylate-specific phosphodiesterase</fullName>
        <ecNumber evidence="2">3.1.4.52</ecNumber>
    </recommendedName>
</protein>
<evidence type="ECO:0000256" key="1">
    <source>
        <dbReference type="ARBA" id="ARBA00001946"/>
    </source>
</evidence>
<dbReference type="Gene3D" id="3.30.70.270">
    <property type="match status" value="1"/>
</dbReference>
<dbReference type="InterPro" id="IPR000160">
    <property type="entry name" value="GGDEF_dom"/>
</dbReference>
<dbReference type="GO" id="GO:0071111">
    <property type="term" value="F:cyclic-guanylate-specific phosphodiesterase activity"/>
    <property type="evidence" value="ECO:0007669"/>
    <property type="project" value="UniProtKB-EC"/>
</dbReference>
<dbReference type="InterPro" id="IPR043128">
    <property type="entry name" value="Rev_trsase/Diguanyl_cyclase"/>
</dbReference>
<dbReference type="SUPFAM" id="SSF52172">
    <property type="entry name" value="CheY-like"/>
    <property type="match status" value="1"/>
</dbReference>
<evidence type="ECO:0000256" key="4">
    <source>
        <dbReference type="ARBA" id="ARBA00051114"/>
    </source>
</evidence>
<dbReference type="Pfam" id="PF00989">
    <property type="entry name" value="PAS"/>
    <property type="match status" value="1"/>
</dbReference>
<evidence type="ECO:0000256" key="2">
    <source>
        <dbReference type="ARBA" id="ARBA00012282"/>
    </source>
</evidence>
<dbReference type="InterPro" id="IPR001789">
    <property type="entry name" value="Sig_transdc_resp-reg_receiver"/>
</dbReference>
<dbReference type="PANTHER" id="PTHR44757">
    <property type="entry name" value="DIGUANYLATE CYCLASE DGCP"/>
    <property type="match status" value="1"/>
</dbReference>
<dbReference type="InterPro" id="IPR000014">
    <property type="entry name" value="PAS"/>
</dbReference>
<feature type="domain" description="EAL" evidence="7">
    <location>
        <begin position="596"/>
        <end position="850"/>
    </location>
</feature>
<feature type="domain" description="GGDEF" evidence="8">
    <location>
        <begin position="453"/>
        <end position="587"/>
    </location>
</feature>
<comment type="catalytic activity">
    <reaction evidence="4">
        <text>3',3'-c-di-GMP + H2O = 5'-phosphoguanylyl(3'-&gt;5')guanosine + H(+)</text>
        <dbReference type="Rhea" id="RHEA:24902"/>
        <dbReference type="ChEBI" id="CHEBI:15377"/>
        <dbReference type="ChEBI" id="CHEBI:15378"/>
        <dbReference type="ChEBI" id="CHEBI:58754"/>
        <dbReference type="ChEBI" id="CHEBI:58805"/>
        <dbReference type="EC" id="3.1.4.52"/>
    </reaction>
    <physiologicalReaction direction="left-to-right" evidence="4">
        <dbReference type="Rhea" id="RHEA:24903"/>
    </physiologicalReaction>
</comment>
<keyword evidence="5" id="KW-0597">Phosphoprotein</keyword>
<dbReference type="Gene3D" id="3.30.450.20">
    <property type="entry name" value="PAS domain"/>
    <property type="match status" value="1"/>
</dbReference>